<dbReference type="Proteomes" id="UP000003963">
    <property type="component" value="Unassembled WGS sequence"/>
</dbReference>
<accession>D9W8D9</accession>
<dbReference type="RefSeq" id="WP_009714467.1">
    <property type="nucleotide sequence ID" value="NZ_GG657754.1"/>
</dbReference>
<sequence>MFPLPRGATGFSRPEHGPLPETDARAFRTALHAAARAAGGRVGTVEERTYPRTFHTASIIRRDDERVVLCHAHHPWIAFAEERRTWYDDGFASPPPWSGVFPASGFDVLTAEHLGTPLADLDTSGFSRAERHQISCFGITTLGGVLFNAWD</sequence>
<protein>
    <submittedName>
        <fullName evidence="2">Uncharacterized protein</fullName>
    </submittedName>
</protein>
<feature type="region of interest" description="Disordered" evidence="1">
    <location>
        <begin position="1"/>
        <end position="21"/>
    </location>
</feature>
<dbReference type="AlphaFoldDB" id="D9W8D9"/>
<keyword evidence="3" id="KW-1185">Reference proteome</keyword>
<evidence type="ECO:0000256" key="1">
    <source>
        <dbReference type="SAM" id="MobiDB-lite"/>
    </source>
</evidence>
<dbReference type="EMBL" id="GG657754">
    <property type="protein sequence ID" value="EFL22646.1"/>
    <property type="molecule type" value="Genomic_DNA"/>
</dbReference>
<organism evidence="2 3">
    <name type="scientific">Streptomyces himastatinicus ATCC 53653</name>
    <dbReference type="NCBI Taxonomy" id="457427"/>
    <lineage>
        <taxon>Bacteria</taxon>
        <taxon>Bacillati</taxon>
        <taxon>Actinomycetota</taxon>
        <taxon>Actinomycetes</taxon>
        <taxon>Kitasatosporales</taxon>
        <taxon>Streptomycetaceae</taxon>
        <taxon>Streptomyces</taxon>
        <taxon>Streptomyces violaceusniger group</taxon>
    </lineage>
</organism>
<name>D9W8D9_9ACTN</name>
<dbReference type="HOGENOM" id="CLU_139204_0_0_11"/>
<gene>
    <name evidence="2" type="ORF">SSOG_02360</name>
</gene>
<proteinExistence type="predicted"/>
<evidence type="ECO:0000313" key="3">
    <source>
        <dbReference type="Proteomes" id="UP000003963"/>
    </source>
</evidence>
<evidence type="ECO:0000313" key="2">
    <source>
        <dbReference type="EMBL" id="EFL22646.1"/>
    </source>
</evidence>
<reference evidence="2 3" key="1">
    <citation type="submission" date="2009-02" db="EMBL/GenBank/DDBJ databases">
        <title>Annotation of Streptomyces hygroscopicus strain ATCC 53653.</title>
        <authorList>
            <consortium name="The Broad Institute Genome Sequencing Platform"/>
            <consortium name="Broad Institute Microbial Sequencing Center"/>
            <person name="Fischbach M."/>
            <person name="Godfrey P."/>
            <person name="Ward D."/>
            <person name="Young S."/>
            <person name="Zeng Q."/>
            <person name="Koehrsen M."/>
            <person name="Alvarado L."/>
            <person name="Berlin A.M."/>
            <person name="Bochicchio J."/>
            <person name="Borenstein D."/>
            <person name="Chapman S.B."/>
            <person name="Chen Z."/>
            <person name="Engels R."/>
            <person name="Freedman E."/>
            <person name="Gellesch M."/>
            <person name="Goldberg J."/>
            <person name="Griggs A."/>
            <person name="Gujja S."/>
            <person name="Heilman E.R."/>
            <person name="Heiman D.I."/>
            <person name="Hepburn T.A."/>
            <person name="Howarth C."/>
            <person name="Jen D."/>
            <person name="Larson L."/>
            <person name="Lewis B."/>
            <person name="Mehta T."/>
            <person name="Park D."/>
            <person name="Pearson M."/>
            <person name="Richards J."/>
            <person name="Roberts A."/>
            <person name="Saif S."/>
            <person name="Shea T.D."/>
            <person name="Shenoy N."/>
            <person name="Sisk P."/>
            <person name="Stolte C."/>
            <person name="Sykes S.N."/>
            <person name="Thomson T."/>
            <person name="Walk T."/>
            <person name="White J."/>
            <person name="Yandava C."/>
            <person name="Straight P."/>
            <person name="Clardy J."/>
            <person name="Hung D."/>
            <person name="Kolter R."/>
            <person name="Mekalanos J."/>
            <person name="Walker S."/>
            <person name="Walsh C.T."/>
            <person name="Wieland-Brown L.C."/>
            <person name="Haas B."/>
            <person name="Nusbaum C."/>
            <person name="Birren B."/>
        </authorList>
    </citation>
    <scope>NUCLEOTIDE SEQUENCE [LARGE SCALE GENOMIC DNA]</scope>
    <source>
        <strain evidence="2 3">ATCC 53653</strain>
    </source>
</reference>